<proteinExistence type="predicted"/>
<evidence type="ECO:0000313" key="2">
    <source>
        <dbReference type="Proteomes" id="UP001239111"/>
    </source>
</evidence>
<sequence length="471" mass="52968">MNGSRMGRNRMGRVLLLGCGIVSLSFLVLLYRSASAEIFRLKDLHFKCAQQQEALAAQLQVVFTYKEQLEKTLTNEKSANEAAKEELQKKASRERERRDKDSQEAMQRFNALQQSYNILKAERQDLEDDCKKKETIALESSKGLESKLQELRKKVSDDKKAIEQLKNKYEQLQQDKEQLDDKYDSLMKAQSQDNGSVQHLQKLVLQLQRELDEAKKSAHFVGMKNDESHQLPRGPDSDLNLDAVNSLAANDEKSPLVGADQAMQMAKPVSPKLQQGSRSSNNAVGAGVLQQANNVSSSSTSSTTPSQPLLRVKLPQGVPPIPKIYDSAGAGRASLEGKDEDLEPRRQLQPPGVVAAPMARPKHQMQGREAAINPPLKLAQVQRKVAAPNEERAADEWFKLKPGVQEVGDPHHFEKSGFEHGNEDVEQYDEYNYKEDQQNKNADLHLEEGEDEREDEDDYIHNNNANVVKHE</sequence>
<gene>
    <name evidence="1" type="ORF">QAD02_024368</name>
</gene>
<evidence type="ECO:0000313" key="1">
    <source>
        <dbReference type="EMBL" id="KAJ8688573.1"/>
    </source>
</evidence>
<name>A0ACC2Q056_9HYME</name>
<reference evidence="1" key="1">
    <citation type="submission" date="2023-04" db="EMBL/GenBank/DDBJ databases">
        <title>A chromosome-level genome assembly of the parasitoid wasp Eretmocerus hayati.</title>
        <authorList>
            <person name="Zhong Y."/>
            <person name="Liu S."/>
            <person name="Liu Y."/>
        </authorList>
    </citation>
    <scope>NUCLEOTIDE SEQUENCE</scope>
    <source>
        <strain evidence="1">ZJU_SS_LIU_2023</strain>
    </source>
</reference>
<dbReference type="EMBL" id="CM056741">
    <property type="protein sequence ID" value="KAJ8688573.1"/>
    <property type="molecule type" value="Genomic_DNA"/>
</dbReference>
<comment type="caution">
    <text evidence="1">The sequence shown here is derived from an EMBL/GenBank/DDBJ whole genome shotgun (WGS) entry which is preliminary data.</text>
</comment>
<keyword evidence="2" id="KW-1185">Reference proteome</keyword>
<accession>A0ACC2Q056</accession>
<organism evidence="1 2">
    <name type="scientific">Eretmocerus hayati</name>
    <dbReference type="NCBI Taxonomy" id="131215"/>
    <lineage>
        <taxon>Eukaryota</taxon>
        <taxon>Metazoa</taxon>
        <taxon>Ecdysozoa</taxon>
        <taxon>Arthropoda</taxon>
        <taxon>Hexapoda</taxon>
        <taxon>Insecta</taxon>
        <taxon>Pterygota</taxon>
        <taxon>Neoptera</taxon>
        <taxon>Endopterygota</taxon>
        <taxon>Hymenoptera</taxon>
        <taxon>Apocrita</taxon>
        <taxon>Proctotrupomorpha</taxon>
        <taxon>Chalcidoidea</taxon>
        <taxon>Aphelinidae</taxon>
        <taxon>Aphelininae</taxon>
        <taxon>Eretmocerus</taxon>
    </lineage>
</organism>
<protein>
    <submittedName>
        <fullName evidence="1">Uncharacterized protein</fullName>
    </submittedName>
</protein>
<dbReference type="Proteomes" id="UP001239111">
    <property type="component" value="Chromosome 1"/>
</dbReference>